<comment type="caution">
    <text evidence="1">The sequence shown here is derived from an EMBL/GenBank/DDBJ whole genome shotgun (WGS) entry which is preliminary data.</text>
</comment>
<proteinExistence type="predicted"/>
<protein>
    <submittedName>
        <fullName evidence="1">Uncharacterized protein</fullName>
    </submittedName>
</protein>
<dbReference type="EMBL" id="CM043026">
    <property type="protein sequence ID" value="KAI4589477.1"/>
    <property type="molecule type" value="Genomic_DNA"/>
</dbReference>
<reference evidence="1" key="1">
    <citation type="submission" date="2022-03" db="EMBL/GenBank/DDBJ databases">
        <title>Genomic analyses of argali, domestic sheep and their hybrids provide insights into chromosomal evolution, heterosis and genetic basis of agronomic traits.</title>
        <authorList>
            <person name="Li M."/>
        </authorList>
    </citation>
    <scope>NUCLEOTIDE SEQUENCE</scope>
    <source>
        <strain evidence="1">F1 hybrid</strain>
    </source>
</reference>
<name>A0ACB9VIF1_9CETA</name>
<organism evidence="1 2">
    <name type="scientific">Ovis ammon polii x Ovis aries</name>
    <dbReference type="NCBI Taxonomy" id="2918886"/>
    <lineage>
        <taxon>Eukaryota</taxon>
        <taxon>Metazoa</taxon>
        <taxon>Chordata</taxon>
        <taxon>Craniata</taxon>
        <taxon>Vertebrata</taxon>
        <taxon>Euteleostomi</taxon>
        <taxon>Mammalia</taxon>
        <taxon>Eutheria</taxon>
        <taxon>Laurasiatheria</taxon>
        <taxon>Artiodactyla</taxon>
        <taxon>Ruminantia</taxon>
        <taxon>Pecora</taxon>
        <taxon>Bovidae</taxon>
        <taxon>Caprinae</taxon>
        <taxon>Ovis</taxon>
    </lineage>
</organism>
<dbReference type="Proteomes" id="UP001057279">
    <property type="component" value="Linkage Group LG01"/>
</dbReference>
<gene>
    <name evidence="1" type="ORF">MJG53_000526</name>
</gene>
<keyword evidence="2" id="KW-1185">Reference proteome</keyword>
<accession>A0ACB9VIF1</accession>
<evidence type="ECO:0000313" key="1">
    <source>
        <dbReference type="EMBL" id="KAI4589477.1"/>
    </source>
</evidence>
<sequence>MRWNLKSKRSDTPTSKYLYSRVEWGKTTRRTCRFSTAWGKAVLAHKKTLHARGASDGDLDKNVQERHNWKKDDMRSMDGLNAKLSAKEEVSVLNSSIVIDRDMMLSEKRCDHVPMAFGERREIAFSPWLAKLLKMDESPILKRSMTDSTGKRALLHFDSASQYSTDESLEKSRTPPSHHSPGFTTVLSSIYLPQWNLSSFTKKTRVQPCEEDRLEFFTPERVTCRNQQSAQAALSHAAQLTALASLTLRSLRQLNMNFSESQSAGYNFGEFLAADLPGHLLMHILAATEGAVGEGGGGAAAFWHQTLQSSCSLLSVSDLTQQHPDSQGPRNEKTKLQDTGSSPQSGVVFICVSARQSAPSGDKSAAAGDFAPVTFPIPDALPLVFATLVLLNLCTFHEERVSGHAEASIKRFTRKIHSFLLHVWIPDTGVPHLVFRILVDRTLLFLVSQAYNRNLL</sequence>
<evidence type="ECO:0000313" key="2">
    <source>
        <dbReference type="Proteomes" id="UP001057279"/>
    </source>
</evidence>